<dbReference type="InterPro" id="IPR032694">
    <property type="entry name" value="CopC/D"/>
</dbReference>
<dbReference type="GO" id="GO:0006825">
    <property type="term" value="P:copper ion transport"/>
    <property type="evidence" value="ECO:0007669"/>
    <property type="project" value="InterPro"/>
</dbReference>
<evidence type="ECO:0000313" key="9">
    <source>
        <dbReference type="Proteomes" id="UP000199025"/>
    </source>
</evidence>
<feature type="transmembrane region" description="Helical" evidence="6">
    <location>
        <begin position="47"/>
        <end position="70"/>
    </location>
</feature>
<feature type="transmembrane region" description="Helical" evidence="6">
    <location>
        <begin position="230"/>
        <end position="249"/>
    </location>
</feature>
<reference evidence="8 9" key="1">
    <citation type="submission" date="2016-10" db="EMBL/GenBank/DDBJ databases">
        <authorList>
            <person name="de Groot N.N."/>
        </authorList>
    </citation>
    <scope>NUCLEOTIDE SEQUENCE [LARGE SCALE GENOMIC DNA]</scope>
    <source>
        <strain evidence="8 9">DSM 44468</strain>
    </source>
</reference>
<evidence type="ECO:0000256" key="3">
    <source>
        <dbReference type="ARBA" id="ARBA00022692"/>
    </source>
</evidence>
<dbReference type="RefSeq" id="WP_342743528.1">
    <property type="nucleotide sequence ID" value="NZ_CBDQZW010000071.1"/>
</dbReference>
<evidence type="ECO:0000256" key="5">
    <source>
        <dbReference type="ARBA" id="ARBA00023136"/>
    </source>
</evidence>
<dbReference type="AlphaFoldDB" id="A0A1I4C0I8"/>
<keyword evidence="4 6" id="KW-1133">Transmembrane helix</keyword>
<protein>
    <submittedName>
        <fullName evidence="8">Putative copper export protein</fullName>
    </submittedName>
</protein>
<keyword evidence="3 6" id="KW-0812">Transmembrane</keyword>
<dbReference type="GO" id="GO:0005886">
    <property type="term" value="C:plasma membrane"/>
    <property type="evidence" value="ECO:0007669"/>
    <property type="project" value="UniProtKB-SubCell"/>
</dbReference>
<feature type="transmembrane region" description="Helical" evidence="6">
    <location>
        <begin position="15"/>
        <end position="35"/>
    </location>
</feature>
<dbReference type="STRING" id="115433.SAMN05421835_13129"/>
<keyword evidence="9" id="KW-1185">Reference proteome</keyword>
<dbReference type="PANTHER" id="PTHR34820:SF4">
    <property type="entry name" value="INNER MEMBRANE PROTEIN YEBZ"/>
    <property type="match status" value="1"/>
</dbReference>
<organism evidence="8 9">
    <name type="scientific">Amycolatopsis sacchari</name>
    <dbReference type="NCBI Taxonomy" id="115433"/>
    <lineage>
        <taxon>Bacteria</taxon>
        <taxon>Bacillati</taxon>
        <taxon>Actinomycetota</taxon>
        <taxon>Actinomycetes</taxon>
        <taxon>Pseudonocardiales</taxon>
        <taxon>Pseudonocardiaceae</taxon>
        <taxon>Amycolatopsis</taxon>
    </lineage>
</organism>
<evidence type="ECO:0000256" key="6">
    <source>
        <dbReference type="SAM" id="Phobius"/>
    </source>
</evidence>
<comment type="subcellular location">
    <subcellularLocation>
        <location evidence="1">Cell membrane</location>
        <topology evidence="1">Multi-pass membrane protein</topology>
    </subcellularLocation>
</comment>
<evidence type="ECO:0000256" key="1">
    <source>
        <dbReference type="ARBA" id="ARBA00004651"/>
    </source>
</evidence>
<feature type="transmembrane region" description="Helical" evidence="6">
    <location>
        <begin position="90"/>
        <end position="111"/>
    </location>
</feature>
<feature type="transmembrane region" description="Helical" evidence="6">
    <location>
        <begin position="276"/>
        <end position="298"/>
    </location>
</feature>
<dbReference type="InterPro" id="IPR008457">
    <property type="entry name" value="Cu-R_CopD_dom"/>
</dbReference>
<feature type="transmembrane region" description="Helical" evidence="6">
    <location>
        <begin position="123"/>
        <end position="141"/>
    </location>
</feature>
<evidence type="ECO:0000313" key="8">
    <source>
        <dbReference type="EMBL" id="SFK73716.1"/>
    </source>
</evidence>
<evidence type="ECO:0000259" key="7">
    <source>
        <dbReference type="Pfam" id="PF05425"/>
    </source>
</evidence>
<feature type="domain" description="Copper resistance protein D" evidence="7">
    <location>
        <begin position="192"/>
        <end position="297"/>
    </location>
</feature>
<dbReference type="Proteomes" id="UP000199025">
    <property type="component" value="Unassembled WGS sequence"/>
</dbReference>
<feature type="transmembrane region" description="Helical" evidence="6">
    <location>
        <begin position="194"/>
        <end position="218"/>
    </location>
</feature>
<name>A0A1I4C0I8_9PSEU</name>
<proteinExistence type="predicted"/>
<dbReference type="Pfam" id="PF05425">
    <property type="entry name" value="CopD"/>
    <property type="match status" value="1"/>
</dbReference>
<dbReference type="PANTHER" id="PTHR34820">
    <property type="entry name" value="INNER MEMBRANE PROTEIN YEBZ"/>
    <property type="match status" value="1"/>
</dbReference>
<evidence type="ECO:0000256" key="4">
    <source>
        <dbReference type="ARBA" id="ARBA00022989"/>
    </source>
</evidence>
<keyword evidence="2" id="KW-1003">Cell membrane</keyword>
<accession>A0A1I4C0I8</accession>
<sequence>MDLSPVKVCYIAARAVDYLGMTLFLGGLLFLAVLWPGGADQRPARRIVVTGWVLGVLGTVTAIGFEGAWISQRGPGAVFDWQIVSQVLDVHFGQIWVARVLLWLLGGVVLAQLLQRGRVAAGALAWRTGFAAVAFGLLRTTGMTGHAAETARPLLAQVADFAHVLGVCAWLGGLVMLLLGVLVRRRPDELAAVVPRYSVLAMGSVLVIVCAGVVLAWQTLGSLGKLVSTGYGRTLLFKIVVLAGILLVAQGSRRWVNRRLDFAVVLRGDSATVRPFVYSVAVETVLVIAVVVAAALLVTASPGR</sequence>
<feature type="transmembrane region" description="Helical" evidence="6">
    <location>
        <begin position="161"/>
        <end position="182"/>
    </location>
</feature>
<keyword evidence="5 6" id="KW-0472">Membrane</keyword>
<evidence type="ECO:0000256" key="2">
    <source>
        <dbReference type="ARBA" id="ARBA00022475"/>
    </source>
</evidence>
<gene>
    <name evidence="8" type="ORF">SAMN05421835_13129</name>
</gene>
<dbReference type="EMBL" id="FORP01000031">
    <property type="protein sequence ID" value="SFK73716.1"/>
    <property type="molecule type" value="Genomic_DNA"/>
</dbReference>